<evidence type="ECO:0000259" key="1">
    <source>
        <dbReference type="PROSITE" id="PS50181"/>
    </source>
</evidence>
<name>A0A1I7TUK7_9PELO</name>
<proteinExistence type="predicted"/>
<dbReference type="PROSITE" id="PS50181">
    <property type="entry name" value="FBOX"/>
    <property type="match status" value="1"/>
</dbReference>
<reference evidence="3" key="1">
    <citation type="submission" date="2016-11" db="UniProtKB">
        <authorList>
            <consortium name="WormBaseParasite"/>
        </authorList>
    </citation>
    <scope>IDENTIFICATION</scope>
</reference>
<protein>
    <submittedName>
        <fullName evidence="3">F-box domain-containing protein</fullName>
    </submittedName>
</protein>
<evidence type="ECO:0000313" key="2">
    <source>
        <dbReference type="Proteomes" id="UP000095282"/>
    </source>
</evidence>
<evidence type="ECO:0000313" key="3">
    <source>
        <dbReference type="WBParaSite" id="Csp11.Scaffold629.g11938.t1"/>
    </source>
</evidence>
<sequence length="330" mass="39035">MTTFPLFHLPLLAMEHVLCMMNPYELLDLSLTSMKTRRTVKRFAKLKPKFMIDFIIFLGPPSITVKRGLVQEPSSAQEKWEFSWTTDQSKVGYEKNEFSVTHNIIRYSENQIEDLMRWYEYIKEVLGCQFHTVFFSLYMFPNQNRLIFEWICSHQKYFVKITIISKDKDQSEDVKYFLSNIKSCEHLRLLGSPYKDDFHVEIPEGRDVLTVRNAGFINYEQLLRLKHQNITLLKSILTNQEINRFLKSWIACESHLDLKTIQITIQSQNIMDVIMDISHEETTDLDTLIKFYYRFSINVTRGYNIYRSDEKMATVVGTKTKDGFGLFLIC</sequence>
<dbReference type="Pfam" id="PF07735">
    <property type="entry name" value="FBA_2"/>
    <property type="match status" value="1"/>
</dbReference>
<feature type="domain" description="F-box" evidence="1">
    <location>
        <begin position="3"/>
        <end position="50"/>
    </location>
</feature>
<organism evidence="2 3">
    <name type="scientific">Caenorhabditis tropicalis</name>
    <dbReference type="NCBI Taxonomy" id="1561998"/>
    <lineage>
        <taxon>Eukaryota</taxon>
        <taxon>Metazoa</taxon>
        <taxon>Ecdysozoa</taxon>
        <taxon>Nematoda</taxon>
        <taxon>Chromadorea</taxon>
        <taxon>Rhabditida</taxon>
        <taxon>Rhabditina</taxon>
        <taxon>Rhabditomorpha</taxon>
        <taxon>Rhabditoidea</taxon>
        <taxon>Rhabditidae</taxon>
        <taxon>Peloderinae</taxon>
        <taxon>Caenorhabditis</taxon>
    </lineage>
</organism>
<dbReference type="WBParaSite" id="Csp11.Scaffold629.g11938.t1">
    <property type="protein sequence ID" value="Csp11.Scaffold629.g11938.t1"/>
    <property type="gene ID" value="Csp11.Scaffold629.g11938"/>
</dbReference>
<dbReference type="AlphaFoldDB" id="A0A1I7TUK7"/>
<dbReference type="InterPro" id="IPR012885">
    <property type="entry name" value="F-box_Sdz-33"/>
</dbReference>
<dbReference type="InterPro" id="IPR001810">
    <property type="entry name" value="F-box_dom"/>
</dbReference>
<dbReference type="Pfam" id="PF00646">
    <property type="entry name" value="F-box"/>
    <property type="match status" value="1"/>
</dbReference>
<keyword evidence="2" id="KW-1185">Reference proteome</keyword>
<dbReference type="PANTHER" id="PTHR21503">
    <property type="entry name" value="F-BOX-CONTAINING HYPOTHETICAL PROTEIN C.ELEGANS"/>
    <property type="match status" value="1"/>
</dbReference>
<accession>A0A1I7TUK7</accession>
<dbReference type="Proteomes" id="UP000095282">
    <property type="component" value="Unplaced"/>
</dbReference>
<dbReference type="PANTHER" id="PTHR21503:SF8">
    <property type="entry name" value="F-BOX ASSOCIATED DOMAIN-CONTAINING PROTEIN-RELATED"/>
    <property type="match status" value="1"/>
</dbReference>